<dbReference type="PANTHER" id="PTHR45947:SF3">
    <property type="entry name" value="SULFOQUINOVOSYL TRANSFERASE SQD2"/>
    <property type="match status" value="1"/>
</dbReference>
<dbReference type="Gene3D" id="3.40.50.300">
    <property type="entry name" value="P-loop containing nucleotide triphosphate hydrolases"/>
    <property type="match status" value="1"/>
</dbReference>
<evidence type="ECO:0000313" key="8">
    <source>
        <dbReference type="EMBL" id="OGZ08634.1"/>
    </source>
</evidence>
<evidence type="ECO:0000259" key="6">
    <source>
        <dbReference type="Pfam" id="PF00534"/>
    </source>
</evidence>
<evidence type="ECO:0000256" key="3">
    <source>
        <dbReference type="ARBA" id="ARBA00022989"/>
    </source>
</evidence>
<evidence type="ECO:0000256" key="1">
    <source>
        <dbReference type="ARBA" id="ARBA00004141"/>
    </source>
</evidence>
<keyword evidence="4 5" id="KW-0472">Membrane</keyword>
<dbReference type="EMBL" id="MHLL01000031">
    <property type="protein sequence ID" value="OGZ08634.1"/>
    <property type="molecule type" value="Genomic_DNA"/>
</dbReference>
<feature type="transmembrane region" description="Helical" evidence="5">
    <location>
        <begin position="654"/>
        <end position="676"/>
    </location>
</feature>
<evidence type="ECO:0000256" key="2">
    <source>
        <dbReference type="ARBA" id="ARBA00022692"/>
    </source>
</evidence>
<dbReference type="InterPro" id="IPR027417">
    <property type="entry name" value="P-loop_NTPase"/>
</dbReference>
<feature type="transmembrane region" description="Helical" evidence="5">
    <location>
        <begin position="282"/>
        <end position="300"/>
    </location>
</feature>
<dbReference type="STRING" id="1798661.A3D65_01910"/>
<evidence type="ECO:0000259" key="7">
    <source>
        <dbReference type="Pfam" id="PF04138"/>
    </source>
</evidence>
<keyword evidence="3 5" id="KW-1133">Transmembrane helix</keyword>
<proteinExistence type="predicted"/>
<dbReference type="Pfam" id="PF04138">
    <property type="entry name" value="GtrA_DPMS_TM"/>
    <property type="match status" value="1"/>
</dbReference>
<comment type="subcellular location">
    <subcellularLocation>
        <location evidence="1">Membrane</location>
        <topology evidence="1">Multi-pass membrane protein</topology>
    </subcellularLocation>
</comment>
<feature type="transmembrane region" description="Helical" evidence="5">
    <location>
        <begin position="682"/>
        <end position="706"/>
    </location>
</feature>
<protein>
    <submittedName>
        <fullName evidence="8">Uncharacterized protein</fullName>
    </submittedName>
</protein>
<feature type="transmembrane region" description="Helical" evidence="5">
    <location>
        <begin position="619"/>
        <end position="642"/>
    </location>
</feature>
<sequence length="717" mass="81885">MIVELIGLPGAGKTTFAKRLAESGEWSIVTINGFGELLFYNALFFLRHPIVFFRTLVWLCRYLGDRKLWYTKFVNLFIVHNAKYMKAGKYPRAIIDQGHYQNTISLFDERVADKVIDCYAALLPKPDLLVFFAAPDEIRTKRLSGRGYGTRDHMSEEYREAWGEAREAHFERLYVSRGGFPYATETVSPDDEEQKLSKLTHARIWCFVLHGRMPTEKAHGLQTVKTLEALTKKGAYATLWVPRGVVGAAANIAEYYGVEQVFSTRSFSVLNFLSLPALFGPLRFWFDALGFFFALLCARIDRTGVFYTRSPELAWLFKMKEAPVWYEAHLFPSSKVWLLKFFLAHIDGIIANSKGTADSYLRQGFHDVRVVRNGVDRERFLELPDKKEACALLQLPQEKTLVMYVGAFYEWKGVPFLLETWQKYFFDRDDLLLVLVGGNERDLQKHGGVEAYRIAKNVLLIPHAHVTKVPLYLAAANVLVLPNVPTTEESIRYTSPIKLFEYMASGKPIIAADLPSIREVLGERAGILFRAGESDALAESIAAVLCSPESATKLGEEAQREAEDYSWDARAQLLMNIVRGHAKNRVSHAQFLKTMASGGLTAILFLALVYIFTEYIGLWYAYSVLTAYGCALMMNFILLKLIFVGGIRKIFHEFFIYFLFTLANLFVNEITTYVLVEQFNMWYMLAQFLIVGTLAVVNFFIYRSYVFRTAQSKEMRD</sequence>
<dbReference type="GO" id="GO:0016020">
    <property type="term" value="C:membrane"/>
    <property type="evidence" value="ECO:0007669"/>
    <property type="project" value="UniProtKB-SubCell"/>
</dbReference>
<comment type="caution">
    <text evidence="8">The sequence shown here is derived from an EMBL/GenBank/DDBJ whole genome shotgun (WGS) entry which is preliminary data.</text>
</comment>
<dbReference type="GO" id="GO:0000271">
    <property type="term" value="P:polysaccharide biosynthetic process"/>
    <property type="evidence" value="ECO:0007669"/>
    <property type="project" value="InterPro"/>
</dbReference>
<gene>
    <name evidence="8" type="ORF">A3D65_01910</name>
</gene>
<dbReference type="InterPro" id="IPR050194">
    <property type="entry name" value="Glycosyltransferase_grp1"/>
</dbReference>
<dbReference type="Pfam" id="PF00534">
    <property type="entry name" value="Glycos_transf_1"/>
    <property type="match status" value="1"/>
</dbReference>
<evidence type="ECO:0000313" key="9">
    <source>
        <dbReference type="Proteomes" id="UP000177996"/>
    </source>
</evidence>
<dbReference type="InterPro" id="IPR001296">
    <property type="entry name" value="Glyco_trans_1"/>
</dbReference>
<dbReference type="PANTHER" id="PTHR45947">
    <property type="entry name" value="SULFOQUINOVOSYL TRANSFERASE SQD2"/>
    <property type="match status" value="1"/>
</dbReference>
<reference evidence="8 9" key="1">
    <citation type="journal article" date="2016" name="Nat. Commun.">
        <title>Thousands of microbial genomes shed light on interconnected biogeochemical processes in an aquifer system.</title>
        <authorList>
            <person name="Anantharaman K."/>
            <person name="Brown C.T."/>
            <person name="Hug L.A."/>
            <person name="Sharon I."/>
            <person name="Castelle C.J."/>
            <person name="Probst A.J."/>
            <person name="Thomas B.C."/>
            <person name="Singh A."/>
            <person name="Wilkins M.J."/>
            <person name="Karaoz U."/>
            <person name="Brodie E.L."/>
            <person name="Williams K.H."/>
            <person name="Hubbard S.S."/>
            <person name="Banfield J.F."/>
        </authorList>
    </citation>
    <scope>NUCLEOTIDE SEQUENCE [LARGE SCALE GENOMIC DNA]</scope>
</reference>
<feature type="domain" description="Glycosyl transferase family 1" evidence="6">
    <location>
        <begin position="393"/>
        <end position="560"/>
    </location>
</feature>
<accession>A0A1G2D4R8</accession>
<dbReference type="SUPFAM" id="SSF52540">
    <property type="entry name" value="P-loop containing nucleoside triphosphate hydrolases"/>
    <property type="match status" value="1"/>
</dbReference>
<name>A0A1G2D4R8_9BACT</name>
<feature type="domain" description="GtrA/DPMS transmembrane" evidence="7">
    <location>
        <begin position="597"/>
        <end position="707"/>
    </location>
</feature>
<dbReference type="SUPFAM" id="SSF53756">
    <property type="entry name" value="UDP-Glycosyltransferase/glycogen phosphorylase"/>
    <property type="match status" value="1"/>
</dbReference>
<organism evidence="8 9">
    <name type="scientific">Candidatus Lloydbacteria bacterium RIFCSPHIGHO2_02_FULL_50_13</name>
    <dbReference type="NCBI Taxonomy" id="1798661"/>
    <lineage>
        <taxon>Bacteria</taxon>
        <taxon>Candidatus Lloydiibacteriota</taxon>
    </lineage>
</organism>
<keyword evidence="2 5" id="KW-0812">Transmembrane</keyword>
<dbReference type="InterPro" id="IPR007267">
    <property type="entry name" value="GtrA_DPMS_TM"/>
</dbReference>
<dbReference type="Gene3D" id="3.40.50.2000">
    <property type="entry name" value="Glycogen Phosphorylase B"/>
    <property type="match status" value="2"/>
</dbReference>
<dbReference type="AlphaFoldDB" id="A0A1G2D4R8"/>
<feature type="transmembrane region" description="Helical" evidence="5">
    <location>
        <begin position="591"/>
        <end position="613"/>
    </location>
</feature>
<dbReference type="Proteomes" id="UP000177996">
    <property type="component" value="Unassembled WGS sequence"/>
</dbReference>
<dbReference type="GO" id="GO:0016758">
    <property type="term" value="F:hexosyltransferase activity"/>
    <property type="evidence" value="ECO:0007669"/>
    <property type="project" value="TreeGrafter"/>
</dbReference>
<evidence type="ECO:0000256" key="5">
    <source>
        <dbReference type="SAM" id="Phobius"/>
    </source>
</evidence>
<evidence type="ECO:0000256" key="4">
    <source>
        <dbReference type="ARBA" id="ARBA00023136"/>
    </source>
</evidence>